<evidence type="ECO:0000313" key="2">
    <source>
        <dbReference type="Ensembl" id="ENSCCRP00020044729.1"/>
    </source>
</evidence>
<accession>A0A8C2EQT9</accession>
<evidence type="ECO:0000259" key="1">
    <source>
        <dbReference type="PROSITE" id="PS50878"/>
    </source>
</evidence>
<dbReference type="PROSITE" id="PS50878">
    <property type="entry name" value="RT_POL"/>
    <property type="match status" value="1"/>
</dbReference>
<proteinExistence type="predicted"/>
<dbReference type="AlphaFoldDB" id="A0A8C2EQT9"/>
<dbReference type="Ensembl" id="ENSCCRT00020048786.1">
    <property type="protein sequence ID" value="ENSCCRP00020044729.1"/>
    <property type="gene ID" value="ENSCCRG00020019898.1"/>
</dbReference>
<feature type="domain" description="Reverse transcriptase" evidence="1">
    <location>
        <begin position="1"/>
        <end position="218"/>
    </location>
</feature>
<dbReference type="InterPro" id="IPR015095">
    <property type="entry name" value="AlkB_hom8_N"/>
</dbReference>
<dbReference type="InterPro" id="IPR043502">
    <property type="entry name" value="DNA/RNA_pol_sf"/>
</dbReference>
<sequence length="365" mass="41603">MSSVGNQLDPLQFAYRSHRGTEDATLTLVNQIAKHLQQPKSLARVLFIDFTSAFNTMQTDILLEQLHRMNVNGGLIHWIRSFLTDRPQRVLMNGVYSDELVINTGAPQGCVLSPLLFSIYINDMTVHSTNVSLLKYSDDMALVGLLTENNAAHEEAYFSQVTLLQDWCQTVKLEINVTKTKELIIQTKPRGASNINPVVLDSRPVEVVENFKYLGTIIDRTLSFNVNSESIFKRANQRMFLIRKLRSFRVSQHILEMAYRGLVESILQFNITAWYGNLNVKDKNKLSKIVNTAGKVIGKSQRQLGDVFDKAVLRKARQISTDTLHPLNSEFELLPSGRRFRVPRASRNIYKRSFIPHAIQELNLN</sequence>
<evidence type="ECO:0000313" key="3">
    <source>
        <dbReference type="Proteomes" id="UP000694701"/>
    </source>
</evidence>
<protein>
    <recommendedName>
        <fullName evidence="1">Reverse transcriptase domain-containing protein</fullName>
    </recommendedName>
</protein>
<dbReference type="CDD" id="cd01650">
    <property type="entry name" value="RT_nLTR_like"/>
    <property type="match status" value="1"/>
</dbReference>
<reference evidence="2" key="1">
    <citation type="submission" date="2025-08" db="UniProtKB">
        <authorList>
            <consortium name="Ensembl"/>
        </authorList>
    </citation>
    <scope>IDENTIFICATION</scope>
</reference>
<name>A0A8C2EQT9_CYPCA</name>
<dbReference type="Pfam" id="PF09004">
    <property type="entry name" value="ALKBH8_N"/>
    <property type="match status" value="1"/>
</dbReference>
<dbReference type="SUPFAM" id="SSF56672">
    <property type="entry name" value="DNA/RNA polymerases"/>
    <property type="match status" value="1"/>
</dbReference>
<dbReference type="Pfam" id="PF00078">
    <property type="entry name" value="RVT_1"/>
    <property type="match status" value="1"/>
</dbReference>
<dbReference type="Proteomes" id="UP000694701">
    <property type="component" value="Unplaced"/>
</dbReference>
<dbReference type="PANTHER" id="PTHR33332">
    <property type="entry name" value="REVERSE TRANSCRIPTASE DOMAIN-CONTAINING PROTEIN"/>
    <property type="match status" value="1"/>
</dbReference>
<dbReference type="GO" id="GO:0016706">
    <property type="term" value="F:2-oxoglutarate-dependent dioxygenase activity"/>
    <property type="evidence" value="ECO:0007669"/>
    <property type="project" value="InterPro"/>
</dbReference>
<organism evidence="2 3">
    <name type="scientific">Cyprinus carpio</name>
    <name type="common">Common carp</name>
    <dbReference type="NCBI Taxonomy" id="7962"/>
    <lineage>
        <taxon>Eukaryota</taxon>
        <taxon>Metazoa</taxon>
        <taxon>Chordata</taxon>
        <taxon>Craniata</taxon>
        <taxon>Vertebrata</taxon>
        <taxon>Euteleostomi</taxon>
        <taxon>Actinopterygii</taxon>
        <taxon>Neopterygii</taxon>
        <taxon>Teleostei</taxon>
        <taxon>Ostariophysi</taxon>
        <taxon>Cypriniformes</taxon>
        <taxon>Cyprinidae</taxon>
        <taxon>Cyprininae</taxon>
        <taxon>Cyprinus</taxon>
    </lineage>
</organism>
<dbReference type="InterPro" id="IPR000477">
    <property type="entry name" value="RT_dom"/>
</dbReference>
<dbReference type="GO" id="GO:0008168">
    <property type="term" value="F:methyltransferase activity"/>
    <property type="evidence" value="ECO:0007669"/>
    <property type="project" value="InterPro"/>
</dbReference>